<comment type="caution">
    <text evidence="5">The sequence shown here is derived from an EMBL/GenBank/DDBJ whole genome shotgun (WGS) entry which is preliminary data.</text>
</comment>
<name>A0A6A6MKQ1_HEVBR</name>
<dbReference type="GO" id="GO:0006952">
    <property type="term" value="P:defense response"/>
    <property type="evidence" value="ECO:0007669"/>
    <property type="project" value="UniProtKB-KW"/>
</dbReference>
<evidence type="ECO:0000256" key="3">
    <source>
        <dbReference type="ARBA" id="ARBA00023265"/>
    </source>
</evidence>
<dbReference type="CDD" id="cd07816">
    <property type="entry name" value="Bet_v1-like"/>
    <property type="match status" value="1"/>
</dbReference>
<dbReference type="InterPro" id="IPR023393">
    <property type="entry name" value="START-like_dom_sf"/>
</dbReference>
<dbReference type="InterPro" id="IPR050279">
    <property type="entry name" value="Plant_def-hormone_signal"/>
</dbReference>
<keyword evidence="2" id="KW-0611">Plant defense</keyword>
<accession>A0A6A6MKQ1</accession>
<dbReference type="SUPFAM" id="SSF55961">
    <property type="entry name" value="Bet v1-like"/>
    <property type="match status" value="1"/>
</dbReference>
<dbReference type="GO" id="GO:0038023">
    <property type="term" value="F:signaling receptor activity"/>
    <property type="evidence" value="ECO:0007669"/>
    <property type="project" value="InterPro"/>
</dbReference>
<evidence type="ECO:0000256" key="2">
    <source>
        <dbReference type="ARBA" id="ARBA00022821"/>
    </source>
</evidence>
<evidence type="ECO:0000313" key="5">
    <source>
        <dbReference type="EMBL" id="KAF2313864.1"/>
    </source>
</evidence>
<evidence type="ECO:0000313" key="6">
    <source>
        <dbReference type="Proteomes" id="UP000467840"/>
    </source>
</evidence>
<dbReference type="PRINTS" id="PR00634">
    <property type="entry name" value="BETALLERGEN"/>
</dbReference>
<sequence>MAVVTFTDEFTSSVAAKKLFTALILDADNLIPKLMPQAFKSIETIQGNGGPGSIKKMTFAEDAGPGLTHVKHRIDALDEEKMTYSYTR</sequence>
<keyword evidence="3" id="KW-0568">Pathogenesis-related protein</keyword>
<comment type="similarity">
    <text evidence="1">Belongs to the BetVI family.</text>
</comment>
<dbReference type="PANTHER" id="PTHR31213">
    <property type="entry name" value="OS08G0374000 PROTEIN-RELATED"/>
    <property type="match status" value="1"/>
</dbReference>
<dbReference type="GO" id="GO:0004864">
    <property type="term" value="F:protein phosphatase inhibitor activity"/>
    <property type="evidence" value="ECO:0007669"/>
    <property type="project" value="InterPro"/>
</dbReference>
<dbReference type="GO" id="GO:0005634">
    <property type="term" value="C:nucleus"/>
    <property type="evidence" value="ECO:0007669"/>
    <property type="project" value="TreeGrafter"/>
</dbReference>
<dbReference type="PANTHER" id="PTHR31213:SF17">
    <property type="entry name" value="MAJOR ALLERGEN PRU AR 1-LIKE"/>
    <property type="match status" value="1"/>
</dbReference>
<dbReference type="GO" id="GO:0009738">
    <property type="term" value="P:abscisic acid-activated signaling pathway"/>
    <property type="evidence" value="ECO:0007669"/>
    <property type="project" value="InterPro"/>
</dbReference>
<dbReference type="FunFam" id="3.30.530.20:FF:000007">
    <property type="entry name" value="Major pollen allergen Bet v 1-A"/>
    <property type="match status" value="1"/>
</dbReference>
<proteinExistence type="inferred from homology"/>
<evidence type="ECO:0000256" key="1">
    <source>
        <dbReference type="ARBA" id="ARBA00009744"/>
    </source>
</evidence>
<dbReference type="AlphaFoldDB" id="A0A6A6MKQ1"/>
<dbReference type="InterPro" id="IPR024949">
    <property type="entry name" value="Bet_v_I_allergen"/>
</dbReference>
<dbReference type="EMBL" id="JAAGAX010000005">
    <property type="protein sequence ID" value="KAF2313864.1"/>
    <property type="molecule type" value="Genomic_DNA"/>
</dbReference>
<dbReference type="GO" id="GO:0010427">
    <property type="term" value="F:abscisic acid binding"/>
    <property type="evidence" value="ECO:0007669"/>
    <property type="project" value="InterPro"/>
</dbReference>
<dbReference type="Pfam" id="PF00407">
    <property type="entry name" value="Bet_v_1"/>
    <property type="match status" value="1"/>
</dbReference>
<gene>
    <name evidence="5" type="ORF">GH714_018397</name>
</gene>
<dbReference type="GO" id="GO:0005737">
    <property type="term" value="C:cytoplasm"/>
    <property type="evidence" value="ECO:0007669"/>
    <property type="project" value="TreeGrafter"/>
</dbReference>
<evidence type="ECO:0000259" key="4">
    <source>
        <dbReference type="Pfam" id="PF00407"/>
    </source>
</evidence>
<protein>
    <recommendedName>
        <fullName evidence="4">Bet v I/Major latex protein domain-containing protein</fullName>
    </recommendedName>
</protein>
<feature type="domain" description="Bet v I/Major latex protein" evidence="4">
    <location>
        <begin position="1"/>
        <end position="87"/>
    </location>
</feature>
<organism evidence="5 6">
    <name type="scientific">Hevea brasiliensis</name>
    <name type="common">Para rubber tree</name>
    <name type="synonym">Siphonia brasiliensis</name>
    <dbReference type="NCBI Taxonomy" id="3981"/>
    <lineage>
        <taxon>Eukaryota</taxon>
        <taxon>Viridiplantae</taxon>
        <taxon>Streptophyta</taxon>
        <taxon>Embryophyta</taxon>
        <taxon>Tracheophyta</taxon>
        <taxon>Spermatophyta</taxon>
        <taxon>Magnoliopsida</taxon>
        <taxon>eudicotyledons</taxon>
        <taxon>Gunneridae</taxon>
        <taxon>Pentapetalae</taxon>
        <taxon>rosids</taxon>
        <taxon>fabids</taxon>
        <taxon>Malpighiales</taxon>
        <taxon>Euphorbiaceae</taxon>
        <taxon>Crotonoideae</taxon>
        <taxon>Micrandreae</taxon>
        <taxon>Hevea</taxon>
    </lineage>
</organism>
<dbReference type="Proteomes" id="UP000467840">
    <property type="component" value="Chromosome 15"/>
</dbReference>
<keyword evidence="6" id="KW-1185">Reference proteome</keyword>
<dbReference type="InterPro" id="IPR000916">
    <property type="entry name" value="Bet_v_I/MLP"/>
</dbReference>
<reference evidence="5 6" key="1">
    <citation type="journal article" date="2020" name="Mol. Plant">
        <title>The Chromosome-Based Rubber Tree Genome Provides New Insights into Spurge Genome Evolution and Rubber Biosynthesis.</title>
        <authorList>
            <person name="Liu J."/>
            <person name="Shi C."/>
            <person name="Shi C.C."/>
            <person name="Li W."/>
            <person name="Zhang Q.J."/>
            <person name="Zhang Y."/>
            <person name="Li K."/>
            <person name="Lu H.F."/>
            <person name="Shi C."/>
            <person name="Zhu S.T."/>
            <person name="Xiao Z.Y."/>
            <person name="Nan H."/>
            <person name="Yue Y."/>
            <person name="Zhu X.G."/>
            <person name="Wu Y."/>
            <person name="Hong X.N."/>
            <person name="Fan G.Y."/>
            <person name="Tong Y."/>
            <person name="Zhang D."/>
            <person name="Mao C.L."/>
            <person name="Liu Y.L."/>
            <person name="Hao S.J."/>
            <person name="Liu W.Q."/>
            <person name="Lv M.Q."/>
            <person name="Zhang H.B."/>
            <person name="Liu Y."/>
            <person name="Hu-Tang G.R."/>
            <person name="Wang J.P."/>
            <person name="Wang J.H."/>
            <person name="Sun Y.H."/>
            <person name="Ni S.B."/>
            <person name="Chen W.B."/>
            <person name="Zhang X.C."/>
            <person name="Jiao Y.N."/>
            <person name="Eichler E.E."/>
            <person name="Li G.H."/>
            <person name="Liu X."/>
            <person name="Gao L.Z."/>
        </authorList>
    </citation>
    <scope>NUCLEOTIDE SEQUENCE [LARGE SCALE GENOMIC DNA]</scope>
    <source>
        <strain evidence="6">cv. GT1</strain>
        <tissue evidence="5">Leaf</tissue>
    </source>
</reference>
<dbReference type="Gene3D" id="3.30.530.20">
    <property type="match status" value="1"/>
</dbReference>